<organism evidence="6 7">
    <name type="scientific">Cryptosporidium xiaoi</name>
    <dbReference type="NCBI Taxonomy" id="659607"/>
    <lineage>
        <taxon>Eukaryota</taxon>
        <taxon>Sar</taxon>
        <taxon>Alveolata</taxon>
        <taxon>Apicomplexa</taxon>
        <taxon>Conoidasida</taxon>
        <taxon>Coccidia</taxon>
        <taxon>Eucoccidiorida</taxon>
        <taxon>Eimeriorina</taxon>
        <taxon>Cryptosporidiidae</taxon>
        <taxon>Cryptosporidium</taxon>
    </lineage>
</organism>
<reference evidence="6 7" key="1">
    <citation type="submission" date="2023-10" db="EMBL/GenBank/DDBJ databases">
        <title>Comparative genomics analysis reveals potential genetic determinants of host preference in Cryptosporidium xiaoi.</title>
        <authorList>
            <person name="Xiao L."/>
            <person name="Li J."/>
        </authorList>
    </citation>
    <scope>NUCLEOTIDE SEQUENCE [LARGE SCALE GENOMIC DNA]</scope>
    <source>
        <strain evidence="6 7">52996</strain>
    </source>
</reference>
<dbReference type="GO" id="GO:0005524">
    <property type="term" value="F:ATP binding"/>
    <property type="evidence" value="ECO:0007669"/>
    <property type="project" value="UniProtKB-UniRule"/>
</dbReference>
<keyword evidence="2 4" id="KW-0833">Ubl conjugation pathway</keyword>
<dbReference type="Pfam" id="PF00899">
    <property type="entry name" value="ThiF"/>
    <property type="match status" value="1"/>
</dbReference>
<dbReference type="InterPro" id="IPR000594">
    <property type="entry name" value="ThiF_NAD_FAD-bd"/>
</dbReference>
<keyword evidence="4" id="KW-0436">Ligase</keyword>
<evidence type="ECO:0000256" key="2">
    <source>
        <dbReference type="ARBA" id="ARBA00022786"/>
    </source>
</evidence>
<keyword evidence="1 4" id="KW-0547">Nucleotide-binding</keyword>
<dbReference type="AlphaFoldDB" id="A0AAV9Y2Y0"/>
<dbReference type="Gene3D" id="3.40.50.720">
    <property type="entry name" value="NAD(P)-binding Rossmann-like Domain"/>
    <property type="match status" value="1"/>
</dbReference>
<sequence>MKGCKILLVGIGGLGSEILKCLLFSGFKKIDIVDHDVVEISNLPRQIFYKKCDIGNSKVLVMAKNVKELFKYDNELEIRPFNGEIEQLIKNSSINLNEYDFILSGLDNIQGRRVLNAFLFQNTKNECDKSDRKTQIFIESGTEGLNGHTRVIIPNYTSCYECTLNLNTDEINYPLCEIKEFPRTPLHCISYAIFLYEQQIEDEAELSKNVNRTEKISKIYNIASNHAKSFGIKGVTIDLTKRIVGSIVPTPHSTNTIIASYVVSKLIKIISSLTNDDRKIAYFSNGFTNYFLYYGESGIYCSPVKLDKEQDCIFCST</sequence>
<comment type="catalytic activity">
    <reaction evidence="4">
        <text>ATP + [NEDD8 protein] + [E1 NEDD8-activating enzyme]-L-cysteine = AMP + diphosphate + [E1 NEDD8-activating enzyme]-S-[NEDD8 protein]-yl-L-cysteine.</text>
        <dbReference type="EC" id="6.2.1.64"/>
    </reaction>
</comment>
<dbReference type="GO" id="GO:0005737">
    <property type="term" value="C:cytoplasm"/>
    <property type="evidence" value="ECO:0007669"/>
    <property type="project" value="TreeGrafter"/>
</dbReference>
<dbReference type="PANTHER" id="PTHR10953">
    <property type="entry name" value="UBIQUITIN-ACTIVATING ENZYME E1"/>
    <property type="match status" value="1"/>
</dbReference>
<dbReference type="Proteomes" id="UP001311799">
    <property type="component" value="Unassembled WGS sequence"/>
</dbReference>
<dbReference type="InterPro" id="IPR035985">
    <property type="entry name" value="Ubiquitin-activating_enz"/>
</dbReference>
<dbReference type="GO" id="GO:0045116">
    <property type="term" value="P:protein neddylation"/>
    <property type="evidence" value="ECO:0007669"/>
    <property type="project" value="UniProtKB-UniRule"/>
</dbReference>
<dbReference type="GO" id="GO:0005634">
    <property type="term" value="C:nucleus"/>
    <property type="evidence" value="ECO:0007669"/>
    <property type="project" value="TreeGrafter"/>
</dbReference>
<dbReference type="Gene3D" id="1.10.10.520">
    <property type="entry name" value="Ubiquitin activating enzymes (Uba3). Chain: B, domain 2"/>
    <property type="match status" value="1"/>
</dbReference>
<evidence type="ECO:0000313" key="7">
    <source>
        <dbReference type="Proteomes" id="UP001311799"/>
    </source>
</evidence>
<name>A0AAV9Y2Y0_9CRYT</name>
<comment type="similarity">
    <text evidence="4">Belongs to the ubiquitin-activating E1 family. UBA3 subfamily.</text>
</comment>
<evidence type="ECO:0000313" key="6">
    <source>
        <dbReference type="EMBL" id="KAK6591243.1"/>
    </source>
</evidence>
<protein>
    <recommendedName>
        <fullName evidence="4">NEDD8-activating enzyme E1 catalytic subunit</fullName>
        <ecNumber evidence="4">6.2.1.64</ecNumber>
    </recommendedName>
</protein>
<comment type="pathway">
    <text evidence="4">Protein modification; protein neddylation.</text>
</comment>
<evidence type="ECO:0000256" key="1">
    <source>
        <dbReference type="ARBA" id="ARBA00022741"/>
    </source>
</evidence>
<proteinExistence type="inferred from homology"/>
<dbReference type="InterPro" id="IPR045886">
    <property type="entry name" value="ThiF/MoeB/HesA"/>
</dbReference>
<dbReference type="EMBL" id="JAWDEY010000001">
    <property type="protein sequence ID" value="KAK6591243.1"/>
    <property type="molecule type" value="Genomic_DNA"/>
</dbReference>
<keyword evidence="7" id="KW-1185">Reference proteome</keyword>
<evidence type="ECO:0000256" key="3">
    <source>
        <dbReference type="ARBA" id="ARBA00022840"/>
    </source>
</evidence>
<feature type="domain" description="THIF-type NAD/FAD binding fold" evidence="5">
    <location>
        <begin position="4"/>
        <end position="279"/>
    </location>
</feature>
<accession>A0AAV9Y2Y0</accession>
<gene>
    <name evidence="6" type="ORF">RS030_101680</name>
</gene>
<comment type="function">
    <text evidence="4">Catalytic subunit of the dimeric E1 enzyme, which activates NEDD8.</text>
</comment>
<comment type="caution">
    <text evidence="6">The sequence shown here is derived from an EMBL/GenBank/DDBJ whole genome shotgun (WGS) entry which is preliminary data.</text>
</comment>
<dbReference type="InterPro" id="IPR023318">
    <property type="entry name" value="Ub_act_enz_dom_a_sf"/>
</dbReference>
<dbReference type="EC" id="6.2.1.64" evidence="4"/>
<evidence type="ECO:0000259" key="5">
    <source>
        <dbReference type="Pfam" id="PF00899"/>
    </source>
</evidence>
<dbReference type="GO" id="GO:0019781">
    <property type="term" value="F:NEDD8 activating enzyme activity"/>
    <property type="evidence" value="ECO:0007669"/>
    <property type="project" value="UniProtKB-UniRule"/>
</dbReference>
<keyword evidence="3 4" id="KW-0067">ATP-binding</keyword>
<dbReference type="SUPFAM" id="SSF69572">
    <property type="entry name" value="Activating enzymes of the ubiquitin-like proteins"/>
    <property type="match status" value="1"/>
</dbReference>
<evidence type="ECO:0000256" key="4">
    <source>
        <dbReference type="RuleBase" id="RU368009"/>
    </source>
</evidence>
<dbReference type="PANTHER" id="PTHR10953:SF6">
    <property type="entry name" value="NEDD8-ACTIVATING ENZYME E1 CATALYTIC SUBUNIT"/>
    <property type="match status" value="1"/>
</dbReference>